<sequence length="406" mass="46821">MVDNVVKHNVLVFVTCCLDAWGGSEELWSRSLPFLQDDYDEVVVFKNQHDRTSYPVRKMLERGVVLEDLNPSYRVLSRIKRKCLALAKRIKNRHYHQSDNHYLVQNFSKRVQKIRPRIVVISQGINFDGLSYAQECLKLHIPYAIISQKAVDFYWPHYSDKSWMQKVLRQSLANYFVSYHNLRLTEDQFGMNLKNSAVVFNPIKVKKEIMQYPSTSTGYRLACVGRFFLIDKGQDILIKVLAQRKWRERPITVSFVGSGPDLVHLQEMIALHKLENISIVQFQSDIEKLWLDFHGLILPSRSEGLPLALAEAMALGRMAIVSNAGGNAEFVEEGVSGFIGETNASSMDDALERAWIRRHEWQELGKNAHSFIKDYAPPLPEKNFAELLKQLIDEKPTTSIRNYSYV</sequence>
<evidence type="ECO:0000313" key="3">
    <source>
        <dbReference type="Proteomes" id="UP001580928"/>
    </source>
</evidence>
<protein>
    <submittedName>
        <fullName evidence="2">Glycosyltransferase</fullName>
        <ecNumber evidence="2">2.4.-.-</ecNumber>
    </submittedName>
</protein>
<name>A0ABV5CAV5_9SPHI</name>
<dbReference type="GO" id="GO:0016757">
    <property type="term" value="F:glycosyltransferase activity"/>
    <property type="evidence" value="ECO:0007669"/>
    <property type="project" value="UniProtKB-KW"/>
</dbReference>
<proteinExistence type="predicted"/>
<keyword evidence="2" id="KW-0808">Transferase</keyword>
<comment type="caution">
    <text evidence="2">The sequence shown here is derived from an EMBL/GenBank/DDBJ whole genome shotgun (WGS) entry which is preliminary data.</text>
</comment>
<dbReference type="Pfam" id="PF00534">
    <property type="entry name" value="Glycos_transf_1"/>
    <property type="match status" value="1"/>
</dbReference>
<dbReference type="EC" id="2.4.-.-" evidence="2"/>
<evidence type="ECO:0000259" key="1">
    <source>
        <dbReference type="Pfam" id="PF00534"/>
    </source>
</evidence>
<keyword evidence="3" id="KW-1185">Reference proteome</keyword>
<organism evidence="2 3">
    <name type="scientific">Albibacterium profundi</name>
    <dbReference type="NCBI Taxonomy" id="3134906"/>
    <lineage>
        <taxon>Bacteria</taxon>
        <taxon>Pseudomonadati</taxon>
        <taxon>Bacteroidota</taxon>
        <taxon>Sphingobacteriia</taxon>
        <taxon>Sphingobacteriales</taxon>
        <taxon>Sphingobacteriaceae</taxon>
        <taxon>Albibacterium</taxon>
    </lineage>
</organism>
<dbReference type="RefSeq" id="WP_375556246.1">
    <property type="nucleotide sequence ID" value="NZ_JBBVGT010000002.1"/>
</dbReference>
<keyword evidence="2" id="KW-0328">Glycosyltransferase</keyword>
<dbReference type="SUPFAM" id="SSF53756">
    <property type="entry name" value="UDP-Glycosyltransferase/glycogen phosphorylase"/>
    <property type="match status" value="1"/>
</dbReference>
<gene>
    <name evidence="2" type="ORF">WKR92_02435</name>
</gene>
<accession>A0ABV5CAV5</accession>
<feature type="domain" description="Glycosyl transferase family 1" evidence="1">
    <location>
        <begin position="215"/>
        <end position="368"/>
    </location>
</feature>
<dbReference type="PANTHER" id="PTHR12526">
    <property type="entry name" value="GLYCOSYLTRANSFERASE"/>
    <property type="match status" value="1"/>
</dbReference>
<dbReference type="InterPro" id="IPR001296">
    <property type="entry name" value="Glyco_trans_1"/>
</dbReference>
<reference evidence="2 3" key="1">
    <citation type="submission" date="2024-04" db="EMBL/GenBank/DDBJ databases">
        <title>Albibacterium profundi sp. nov., isolated from sediment of the Challenger Deep of Mariana Trench.</title>
        <authorList>
            <person name="Wang Y."/>
        </authorList>
    </citation>
    <scope>NUCLEOTIDE SEQUENCE [LARGE SCALE GENOMIC DNA]</scope>
    <source>
        <strain evidence="2 3">RHL897</strain>
    </source>
</reference>
<dbReference type="Proteomes" id="UP001580928">
    <property type="component" value="Unassembled WGS sequence"/>
</dbReference>
<dbReference type="EMBL" id="JBBVGT010000002">
    <property type="protein sequence ID" value="MFB5944683.1"/>
    <property type="molecule type" value="Genomic_DNA"/>
</dbReference>
<dbReference type="Gene3D" id="3.40.50.2000">
    <property type="entry name" value="Glycogen Phosphorylase B"/>
    <property type="match status" value="2"/>
</dbReference>
<evidence type="ECO:0000313" key="2">
    <source>
        <dbReference type="EMBL" id="MFB5944683.1"/>
    </source>
</evidence>